<evidence type="ECO:0000313" key="3">
    <source>
        <dbReference type="EMBL" id="OEH83942.1"/>
    </source>
</evidence>
<evidence type="ECO:0000256" key="1">
    <source>
        <dbReference type="ARBA" id="ARBA00005417"/>
    </source>
</evidence>
<comment type="similarity">
    <text evidence="1">Belongs to the ABC transporter superfamily.</text>
</comment>
<dbReference type="STRING" id="762845.BCR26_00260"/>
<protein>
    <recommendedName>
        <fullName evidence="2">ABC transporter domain-containing protein</fullName>
    </recommendedName>
</protein>
<reference evidence="3 4" key="1">
    <citation type="submission" date="2016-09" db="EMBL/GenBank/DDBJ databases">
        <authorList>
            <person name="Capua I."/>
            <person name="De Benedictis P."/>
            <person name="Joannis T."/>
            <person name="Lombin L.H."/>
            <person name="Cattoli G."/>
        </authorList>
    </citation>
    <scope>NUCLEOTIDE SEQUENCE [LARGE SCALE GENOMIC DNA]</scope>
    <source>
        <strain evidence="3 4">LMG 25899</strain>
    </source>
</reference>
<organism evidence="3 4">
    <name type="scientific">Enterococcus rivorum</name>
    <dbReference type="NCBI Taxonomy" id="762845"/>
    <lineage>
        <taxon>Bacteria</taxon>
        <taxon>Bacillati</taxon>
        <taxon>Bacillota</taxon>
        <taxon>Bacilli</taxon>
        <taxon>Lactobacillales</taxon>
        <taxon>Enterococcaceae</taxon>
        <taxon>Enterococcus</taxon>
    </lineage>
</organism>
<dbReference type="GO" id="GO:0016887">
    <property type="term" value="F:ATP hydrolysis activity"/>
    <property type="evidence" value="ECO:0007669"/>
    <property type="project" value="InterPro"/>
</dbReference>
<dbReference type="PROSITE" id="PS50893">
    <property type="entry name" value="ABC_TRANSPORTER_2"/>
    <property type="match status" value="1"/>
</dbReference>
<accession>A0A1E5L1D0</accession>
<gene>
    <name evidence="3" type="ORF">BCR26_00260</name>
</gene>
<sequence length="220" mass="24769">MTILSLKKVSYEMKTEKEALLNQTSIDFLAGKTYCILSKNRFEKAGLLAVIAGYTDCTSGTVEFENQPLKKITKEDYRGKQVGLILQKNNFLPYFSIIENLQLCSNSLQSKRKPKSELYKLLKSVGIEQKLAGTQIKKLSNINQQKACLVKAIVNNPKVILVEEPLLTLSEIPLEVSFEYLKDYAENQNSCVIILSKSNFVAKYADEIWGLNGGKLSFIK</sequence>
<dbReference type="GO" id="GO:0005524">
    <property type="term" value="F:ATP binding"/>
    <property type="evidence" value="ECO:0007669"/>
    <property type="project" value="InterPro"/>
</dbReference>
<dbReference type="Gene3D" id="3.40.50.300">
    <property type="entry name" value="P-loop containing nucleotide triphosphate hydrolases"/>
    <property type="match status" value="1"/>
</dbReference>
<dbReference type="GO" id="GO:0005886">
    <property type="term" value="C:plasma membrane"/>
    <property type="evidence" value="ECO:0007669"/>
    <property type="project" value="TreeGrafter"/>
</dbReference>
<dbReference type="PANTHER" id="PTHR24220:SF689">
    <property type="entry name" value="LIPOPROTEIN-RELEASING SYSTEM ATP-BINDING PROTEIN LOLD"/>
    <property type="match status" value="1"/>
</dbReference>
<dbReference type="RefSeq" id="WP_069696953.1">
    <property type="nucleotide sequence ID" value="NZ_JAGGMA010000011.1"/>
</dbReference>
<evidence type="ECO:0000313" key="4">
    <source>
        <dbReference type="Proteomes" id="UP000095256"/>
    </source>
</evidence>
<dbReference type="InterPro" id="IPR015854">
    <property type="entry name" value="ABC_transpr_LolD-like"/>
</dbReference>
<keyword evidence="4" id="KW-1185">Reference proteome</keyword>
<dbReference type="AlphaFoldDB" id="A0A1E5L1D0"/>
<feature type="domain" description="ABC transporter" evidence="2">
    <location>
        <begin position="4"/>
        <end position="219"/>
    </location>
</feature>
<comment type="caution">
    <text evidence="3">The sequence shown here is derived from an EMBL/GenBank/DDBJ whole genome shotgun (WGS) entry which is preliminary data.</text>
</comment>
<dbReference type="Pfam" id="PF00005">
    <property type="entry name" value="ABC_tran"/>
    <property type="match status" value="1"/>
</dbReference>
<dbReference type="SUPFAM" id="SSF52540">
    <property type="entry name" value="P-loop containing nucleoside triphosphate hydrolases"/>
    <property type="match status" value="1"/>
</dbReference>
<dbReference type="EMBL" id="MIEK01000001">
    <property type="protein sequence ID" value="OEH83942.1"/>
    <property type="molecule type" value="Genomic_DNA"/>
</dbReference>
<dbReference type="Proteomes" id="UP000095256">
    <property type="component" value="Unassembled WGS sequence"/>
</dbReference>
<proteinExistence type="inferred from homology"/>
<dbReference type="PANTHER" id="PTHR24220">
    <property type="entry name" value="IMPORT ATP-BINDING PROTEIN"/>
    <property type="match status" value="1"/>
</dbReference>
<dbReference type="OrthoDB" id="2180505at2"/>
<dbReference type="GO" id="GO:0022857">
    <property type="term" value="F:transmembrane transporter activity"/>
    <property type="evidence" value="ECO:0007669"/>
    <property type="project" value="TreeGrafter"/>
</dbReference>
<evidence type="ECO:0000259" key="2">
    <source>
        <dbReference type="PROSITE" id="PS50893"/>
    </source>
</evidence>
<dbReference type="InterPro" id="IPR027417">
    <property type="entry name" value="P-loop_NTPase"/>
</dbReference>
<dbReference type="InterPro" id="IPR003439">
    <property type="entry name" value="ABC_transporter-like_ATP-bd"/>
</dbReference>
<name>A0A1E5L1D0_9ENTE</name>